<protein>
    <recommendedName>
        <fullName evidence="5">Glycosyltransferase RgtA/B/C/D-like domain-containing protein</fullName>
    </recommendedName>
</protein>
<keyword evidence="4" id="KW-0472">Membrane</keyword>
<dbReference type="InterPro" id="IPR011990">
    <property type="entry name" value="TPR-like_helical_dom_sf"/>
</dbReference>
<organism evidence="6 7">
    <name type="scientific">Candidatus Woesebacteria bacterium RIFOXYD1_FULL_43_18</name>
    <dbReference type="NCBI Taxonomy" id="1802551"/>
    <lineage>
        <taxon>Bacteria</taxon>
        <taxon>Candidatus Woeseibacteriota</taxon>
    </lineage>
</organism>
<evidence type="ECO:0000256" key="4">
    <source>
        <dbReference type="SAM" id="Phobius"/>
    </source>
</evidence>
<gene>
    <name evidence="6" type="ORF">A2573_02665</name>
</gene>
<feature type="transmembrane region" description="Helical" evidence="4">
    <location>
        <begin position="122"/>
        <end position="141"/>
    </location>
</feature>
<accession>A0A1F8DI58</accession>
<dbReference type="Gene3D" id="1.25.40.10">
    <property type="entry name" value="Tetratricopeptide repeat domain"/>
    <property type="match status" value="1"/>
</dbReference>
<proteinExistence type="predicted"/>
<dbReference type="AlphaFoldDB" id="A0A1F8DI58"/>
<dbReference type="Pfam" id="PF13231">
    <property type="entry name" value="PMT_2"/>
    <property type="match status" value="1"/>
</dbReference>
<evidence type="ECO:0000256" key="3">
    <source>
        <dbReference type="PROSITE-ProRule" id="PRU00339"/>
    </source>
</evidence>
<sequence length="540" mass="61989">MFKDNDRSPFFWIVGLSLLTYIWTIFFGFVYFDDQELILNNLFFLKNLANIPAAFVTDAFRILHASAAYYRPLLTVSFMLDAQLSGSSPFLYHLTNVIIHTIASCVVFVFLQKIKIKREISFLFSIIFTVHPLLSQAVTWIPARDNSLLALFSLLSFIYFINFFESGKTKDAIWHLVFFGAALFTKELGLLTAPVIVLYLLLFEKKRFLSGKLKIPFAWAGIVGFWYILRSFALQDPVRYSFEEAGKGIYMGLQAVVLDIGKVFFPVNLSILPPVIQVSTLIWGFIAIALIIVSIVFSKNKNNKLVLFGTALFFAFLLPSFIRPGTGYELNFFEYRMYLPIIGLFIIFSEIEFVKKFNFSNKKSVLLLGGLISLLIIINYIYSSVYRDKLALWQSAVLNSPQLPLAHKNLGAMNYLAGDLDKAEIEFKRALELSPQEPMIHNNLGLIFAARGELAMAEEEYKKELEVNPRYSNALFNYGIVLYRQGRISEAEQMWLETLEVNPDYIDAMKNLFVLYYTNKDMDRAGYYYTELQKRGISLQ</sequence>
<keyword evidence="2 3" id="KW-0802">TPR repeat</keyword>
<evidence type="ECO:0000256" key="2">
    <source>
        <dbReference type="ARBA" id="ARBA00022803"/>
    </source>
</evidence>
<dbReference type="PANTHER" id="PTHR44809">
    <property type="match status" value="1"/>
</dbReference>
<dbReference type="EMBL" id="MGIL01000013">
    <property type="protein sequence ID" value="OGM88293.1"/>
    <property type="molecule type" value="Genomic_DNA"/>
</dbReference>
<dbReference type="Pfam" id="PF13432">
    <property type="entry name" value="TPR_16"/>
    <property type="match status" value="1"/>
</dbReference>
<feature type="transmembrane region" description="Helical" evidence="4">
    <location>
        <begin position="176"/>
        <end position="201"/>
    </location>
</feature>
<name>A0A1F8DI58_9BACT</name>
<feature type="transmembrane region" description="Helical" evidence="4">
    <location>
        <begin position="90"/>
        <end position="110"/>
    </location>
</feature>
<comment type="caution">
    <text evidence="6">The sequence shown here is derived from an EMBL/GenBank/DDBJ whole genome shotgun (WGS) entry which is preliminary data.</text>
</comment>
<keyword evidence="1" id="KW-0677">Repeat</keyword>
<feature type="repeat" description="TPR" evidence="3">
    <location>
        <begin position="404"/>
        <end position="437"/>
    </location>
</feature>
<evidence type="ECO:0000259" key="5">
    <source>
        <dbReference type="Pfam" id="PF13231"/>
    </source>
</evidence>
<feature type="repeat" description="TPR" evidence="3">
    <location>
        <begin position="472"/>
        <end position="505"/>
    </location>
</feature>
<feature type="domain" description="Glycosyltransferase RgtA/B/C/D-like" evidence="5">
    <location>
        <begin position="83"/>
        <end position="224"/>
    </location>
</feature>
<feature type="transmembrane region" description="Helical" evidence="4">
    <location>
        <begin position="335"/>
        <end position="353"/>
    </location>
</feature>
<feature type="transmembrane region" description="Helical" evidence="4">
    <location>
        <begin position="275"/>
        <end position="298"/>
    </location>
</feature>
<feature type="transmembrane region" description="Helical" evidence="4">
    <location>
        <begin position="305"/>
        <end position="323"/>
    </location>
</feature>
<dbReference type="PANTHER" id="PTHR44809:SF1">
    <property type="entry name" value="PROTEIN O-MANNOSYL-TRANSFERASE TMTC1"/>
    <property type="match status" value="1"/>
</dbReference>
<dbReference type="PROSITE" id="PS50005">
    <property type="entry name" value="TPR"/>
    <property type="match status" value="3"/>
</dbReference>
<evidence type="ECO:0000313" key="6">
    <source>
        <dbReference type="EMBL" id="OGM88293.1"/>
    </source>
</evidence>
<evidence type="ECO:0000313" key="7">
    <source>
        <dbReference type="Proteomes" id="UP000177596"/>
    </source>
</evidence>
<feature type="transmembrane region" description="Helical" evidence="4">
    <location>
        <begin position="44"/>
        <end position="70"/>
    </location>
</feature>
<feature type="transmembrane region" description="Helical" evidence="4">
    <location>
        <begin position="213"/>
        <end position="229"/>
    </location>
</feature>
<dbReference type="Pfam" id="PF07719">
    <property type="entry name" value="TPR_2"/>
    <property type="match status" value="1"/>
</dbReference>
<dbReference type="InterPro" id="IPR052943">
    <property type="entry name" value="TMTC_O-mannosyl-trnsfr"/>
</dbReference>
<dbReference type="InterPro" id="IPR038731">
    <property type="entry name" value="RgtA/B/C-like"/>
</dbReference>
<keyword evidence="4" id="KW-1133">Transmembrane helix</keyword>
<reference evidence="6 7" key="1">
    <citation type="journal article" date="2016" name="Nat. Commun.">
        <title>Thousands of microbial genomes shed light on interconnected biogeochemical processes in an aquifer system.</title>
        <authorList>
            <person name="Anantharaman K."/>
            <person name="Brown C.T."/>
            <person name="Hug L.A."/>
            <person name="Sharon I."/>
            <person name="Castelle C.J."/>
            <person name="Probst A.J."/>
            <person name="Thomas B.C."/>
            <person name="Singh A."/>
            <person name="Wilkins M.J."/>
            <person name="Karaoz U."/>
            <person name="Brodie E.L."/>
            <person name="Williams K.H."/>
            <person name="Hubbard S.S."/>
            <person name="Banfield J.F."/>
        </authorList>
    </citation>
    <scope>NUCLEOTIDE SEQUENCE [LARGE SCALE GENOMIC DNA]</scope>
</reference>
<feature type="transmembrane region" description="Helical" evidence="4">
    <location>
        <begin position="249"/>
        <end position="269"/>
    </location>
</feature>
<dbReference type="InterPro" id="IPR013105">
    <property type="entry name" value="TPR_2"/>
</dbReference>
<feature type="transmembrane region" description="Helical" evidence="4">
    <location>
        <begin position="147"/>
        <end position="164"/>
    </location>
</feature>
<feature type="transmembrane region" description="Helical" evidence="4">
    <location>
        <begin position="12"/>
        <end position="32"/>
    </location>
</feature>
<dbReference type="SUPFAM" id="SSF48452">
    <property type="entry name" value="TPR-like"/>
    <property type="match status" value="1"/>
</dbReference>
<evidence type="ECO:0000256" key="1">
    <source>
        <dbReference type="ARBA" id="ARBA00022737"/>
    </source>
</evidence>
<dbReference type="SMART" id="SM00028">
    <property type="entry name" value="TPR"/>
    <property type="match status" value="3"/>
</dbReference>
<dbReference type="Proteomes" id="UP000177596">
    <property type="component" value="Unassembled WGS sequence"/>
</dbReference>
<dbReference type="InterPro" id="IPR019734">
    <property type="entry name" value="TPR_rpt"/>
</dbReference>
<feature type="transmembrane region" description="Helical" evidence="4">
    <location>
        <begin position="365"/>
        <end position="382"/>
    </location>
</feature>
<feature type="repeat" description="TPR" evidence="3">
    <location>
        <begin position="438"/>
        <end position="471"/>
    </location>
</feature>
<keyword evidence="4" id="KW-0812">Transmembrane</keyword>